<comment type="caution">
    <text evidence="3">The sequence shown here is derived from an EMBL/GenBank/DDBJ whole genome shotgun (WGS) entry which is preliminary data.</text>
</comment>
<feature type="transmembrane region" description="Helical" evidence="1">
    <location>
        <begin position="203"/>
        <end position="222"/>
    </location>
</feature>
<reference evidence="3" key="1">
    <citation type="submission" date="2019-08" db="EMBL/GenBank/DDBJ databases">
        <authorList>
            <person name="Kucharzyk K."/>
            <person name="Murdoch R.W."/>
            <person name="Higgins S."/>
            <person name="Loffler F."/>
        </authorList>
    </citation>
    <scope>NUCLEOTIDE SEQUENCE</scope>
</reference>
<evidence type="ECO:0000256" key="1">
    <source>
        <dbReference type="SAM" id="Phobius"/>
    </source>
</evidence>
<protein>
    <recommendedName>
        <fullName evidence="2">Histidine kinase N-terminal 7TM region domain-containing protein</fullName>
    </recommendedName>
</protein>
<gene>
    <name evidence="3" type="ORF">SDC9_128713</name>
</gene>
<feature type="transmembrane region" description="Helical" evidence="1">
    <location>
        <begin position="102"/>
        <end position="122"/>
    </location>
</feature>
<proteinExistence type="predicted"/>
<keyword evidence="1" id="KW-0812">Transmembrane</keyword>
<accession>A0A645CX04</accession>
<feature type="transmembrane region" description="Helical" evidence="1">
    <location>
        <begin position="178"/>
        <end position="197"/>
    </location>
</feature>
<dbReference type="InterPro" id="IPR031621">
    <property type="entry name" value="HisKA_7TM"/>
</dbReference>
<evidence type="ECO:0000313" key="3">
    <source>
        <dbReference type="EMBL" id="MPM81656.1"/>
    </source>
</evidence>
<name>A0A645CX04_9ZZZZ</name>
<feature type="transmembrane region" description="Helical" evidence="1">
    <location>
        <begin position="142"/>
        <end position="166"/>
    </location>
</feature>
<dbReference type="Pfam" id="PF16927">
    <property type="entry name" value="HisKA_7TM"/>
    <property type="match status" value="1"/>
</dbReference>
<dbReference type="EMBL" id="VSSQ01030950">
    <property type="protein sequence ID" value="MPM81656.1"/>
    <property type="molecule type" value="Genomic_DNA"/>
</dbReference>
<dbReference type="AlphaFoldDB" id="A0A645CX04"/>
<sequence length="260" mass="29817">MVIPEILRVLLLMSMVLLAIFVIWLVKGKKLMTIQKCFLTVAVLLIIWMTAILFMGKTDPQNDFVLYILDSITTCSGVMIVACLLLFSICYTNVYKNGAPKWWPWLFTGALLSSFMVWTNPLHHLYYNVFSLDSSKIVFGPYFYVHSVYTYVCVVWALALLIKQALNTRKKTQMRRTVLLIIGGIAPSVVNIIVLIAGANYGIVLTPLSFMITIMCHGFVIYRMHLFDIRPMAMQQLIEWLADGYLVTNQYEVYPLNWTT</sequence>
<feature type="transmembrane region" description="Helical" evidence="1">
    <location>
        <begin position="6"/>
        <end position="26"/>
    </location>
</feature>
<feature type="transmembrane region" description="Helical" evidence="1">
    <location>
        <begin position="38"/>
        <end position="58"/>
    </location>
</feature>
<feature type="domain" description="Histidine kinase N-terminal 7TM region" evidence="2">
    <location>
        <begin position="11"/>
        <end position="231"/>
    </location>
</feature>
<organism evidence="3">
    <name type="scientific">bioreactor metagenome</name>
    <dbReference type="NCBI Taxonomy" id="1076179"/>
    <lineage>
        <taxon>unclassified sequences</taxon>
        <taxon>metagenomes</taxon>
        <taxon>ecological metagenomes</taxon>
    </lineage>
</organism>
<keyword evidence="1" id="KW-1133">Transmembrane helix</keyword>
<keyword evidence="1" id="KW-0472">Membrane</keyword>
<feature type="transmembrane region" description="Helical" evidence="1">
    <location>
        <begin position="64"/>
        <end position="90"/>
    </location>
</feature>
<evidence type="ECO:0000259" key="2">
    <source>
        <dbReference type="Pfam" id="PF16927"/>
    </source>
</evidence>